<evidence type="ECO:0000313" key="3">
    <source>
        <dbReference type="EMBL" id="PQJ28195.1"/>
    </source>
</evidence>
<dbReference type="OrthoDB" id="7171409at2"/>
<dbReference type="Proteomes" id="UP000239907">
    <property type="component" value="Unassembled WGS sequence"/>
</dbReference>
<gene>
    <name evidence="3" type="ORF">BSZ32_06535</name>
</gene>
<feature type="signal peptide" evidence="1">
    <location>
        <begin position="1"/>
        <end position="22"/>
    </location>
</feature>
<dbReference type="AlphaFoldDB" id="A0A2S7TZN2"/>
<organism evidence="3 4">
    <name type="scientific">Rubritalea profundi</name>
    <dbReference type="NCBI Taxonomy" id="1658618"/>
    <lineage>
        <taxon>Bacteria</taxon>
        <taxon>Pseudomonadati</taxon>
        <taxon>Verrucomicrobiota</taxon>
        <taxon>Verrucomicrobiia</taxon>
        <taxon>Verrucomicrobiales</taxon>
        <taxon>Rubritaleaceae</taxon>
        <taxon>Rubritalea</taxon>
    </lineage>
</organism>
<sequence>MKKLAQTLCLSLCVCLFLPSCNQEPTTTVAKTKKVLYVTHYPGNFHDYKEQEAFFQDYAKEASWDVTVMKTDIGIGFADLRKARKGKTEEDAAIRKKHPRHQNYAELLQQLKKKDFAKGYDVVVYNFCIAGSGDLEAAHNIMEQTRTNGVPAMLVHCAMHCFWPTYRDGEPDIIPGNTGPAKTNQTLVDSWTTNHPDVAFPAWGDFTGIASSKHGPHTPITYSVVAKDHPATKRITKDFVMKDTELYNNLYQVDGVIPLVNGEQGEFKAVAMWECPQGKSKVIGISAGHAMPDWTNENFKFLVIDGINYLIDNPH</sequence>
<proteinExistence type="predicted"/>
<dbReference type="Pfam" id="PF06283">
    <property type="entry name" value="ThuA"/>
    <property type="match status" value="1"/>
</dbReference>
<reference evidence="3 4" key="1">
    <citation type="submission" date="2016-12" db="EMBL/GenBank/DDBJ databases">
        <title>Study of bacterial adaptation to deep sea.</title>
        <authorList>
            <person name="Song J."/>
            <person name="Yoshizawa S."/>
            <person name="Kogure K."/>
        </authorList>
    </citation>
    <scope>NUCLEOTIDE SEQUENCE [LARGE SCALE GENOMIC DNA]</scope>
    <source>
        <strain evidence="3 4">SAORIC-165</strain>
    </source>
</reference>
<feature type="domain" description="ThuA-like" evidence="2">
    <location>
        <begin position="203"/>
        <end position="309"/>
    </location>
</feature>
<name>A0A2S7TZN2_9BACT</name>
<dbReference type="Gene3D" id="3.40.50.880">
    <property type="match status" value="1"/>
</dbReference>
<dbReference type="InterPro" id="IPR029010">
    <property type="entry name" value="ThuA-like"/>
</dbReference>
<accession>A0A2S7TZN2</accession>
<dbReference type="SUPFAM" id="SSF52317">
    <property type="entry name" value="Class I glutamine amidotransferase-like"/>
    <property type="match status" value="1"/>
</dbReference>
<evidence type="ECO:0000259" key="2">
    <source>
        <dbReference type="Pfam" id="PF06283"/>
    </source>
</evidence>
<feature type="chain" id="PRO_5015585919" description="ThuA-like domain-containing protein" evidence="1">
    <location>
        <begin position="23"/>
        <end position="315"/>
    </location>
</feature>
<comment type="caution">
    <text evidence="3">The sequence shown here is derived from an EMBL/GenBank/DDBJ whole genome shotgun (WGS) entry which is preliminary data.</text>
</comment>
<evidence type="ECO:0000256" key="1">
    <source>
        <dbReference type="SAM" id="SignalP"/>
    </source>
</evidence>
<evidence type="ECO:0000313" key="4">
    <source>
        <dbReference type="Proteomes" id="UP000239907"/>
    </source>
</evidence>
<dbReference type="EMBL" id="MQWA01000001">
    <property type="protein sequence ID" value="PQJ28195.1"/>
    <property type="molecule type" value="Genomic_DNA"/>
</dbReference>
<protein>
    <recommendedName>
        <fullName evidence="2">ThuA-like domain-containing protein</fullName>
    </recommendedName>
</protein>
<keyword evidence="4" id="KW-1185">Reference proteome</keyword>
<dbReference type="InterPro" id="IPR029062">
    <property type="entry name" value="Class_I_gatase-like"/>
</dbReference>
<keyword evidence="1" id="KW-0732">Signal</keyword>